<dbReference type="InterPro" id="IPR001878">
    <property type="entry name" value="Znf_CCHC"/>
</dbReference>
<keyword evidence="6" id="KW-1185">Reference proteome</keyword>
<comment type="caution">
    <text evidence="5">The sequence shown here is derived from an EMBL/GenBank/DDBJ whole genome shotgun (WGS) entry which is preliminary data.</text>
</comment>
<feature type="region of interest" description="Disordered" evidence="3">
    <location>
        <begin position="1"/>
        <end position="37"/>
    </location>
</feature>
<protein>
    <recommendedName>
        <fullName evidence="4">CCHC-type domain-containing protein</fullName>
    </recommendedName>
</protein>
<dbReference type="Gene3D" id="4.10.60.10">
    <property type="entry name" value="Zinc finger, CCHC-type"/>
    <property type="match status" value="1"/>
</dbReference>
<keyword evidence="2" id="KW-0863">Zinc-finger</keyword>
<evidence type="ECO:0000313" key="6">
    <source>
        <dbReference type="Proteomes" id="UP000765509"/>
    </source>
</evidence>
<dbReference type="EMBL" id="AVOT02000947">
    <property type="protein sequence ID" value="MBW0465075.1"/>
    <property type="molecule type" value="Genomic_DNA"/>
</dbReference>
<sequence>MTFPTPFKMVENQDKPRENVAEVTKSKKSCHNCGSRDHYAKNCQKKKKKIYAIEQVPEEEIQAEDSESYPISYCIRENSDDDQDPIEEFLVEHQEATQLKIQEIQLEAGLPQDTANRNLCKHTQDVQTLLVTPTKGMGHIHEKATKMTICVENAQSKFIIDNGVHFSIFSKEYWENQLFQTKAKSFESESGKMTSIGTIIKEIIITHRKGNIKLNPEFLVLEDSHIQKFLLGTDYQRIYGIDIYKNKNRNITIGTKKEK</sequence>
<dbReference type="SUPFAM" id="SSF57756">
    <property type="entry name" value="Retrovirus zinc finger-like domains"/>
    <property type="match status" value="1"/>
</dbReference>
<dbReference type="Gene3D" id="2.40.70.10">
    <property type="entry name" value="Acid Proteases"/>
    <property type="match status" value="1"/>
</dbReference>
<evidence type="ECO:0000256" key="3">
    <source>
        <dbReference type="SAM" id="MobiDB-lite"/>
    </source>
</evidence>
<keyword evidence="2" id="KW-0479">Metal-binding</keyword>
<evidence type="ECO:0000256" key="2">
    <source>
        <dbReference type="PROSITE-ProRule" id="PRU00047"/>
    </source>
</evidence>
<evidence type="ECO:0000256" key="1">
    <source>
        <dbReference type="ARBA" id="ARBA00022664"/>
    </source>
</evidence>
<accession>A0A9Q3BHR0</accession>
<dbReference type="GO" id="GO:0003676">
    <property type="term" value="F:nucleic acid binding"/>
    <property type="evidence" value="ECO:0007669"/>
    <property type="project" value="InterPro"/>
</dbReference>
<reference evidence="5" key="1">
    <citation type="submission" date="2021-03" db="EMBL/GenBank/DDBJ databases">
        <title>Draft genome sequence of rust myrtle Austropuccinia psidii MF-1, a brazilian biotype.</title>
        <authorList>
            <person name="Quecine M.C."/>
            <person name="Pachon D.M.R."/>
            <person name="Bonatelli M.L."/>
            <person name="Correr F.H."/>
            <person name="Franceschini L.M."/>
            <person name="Leite T.F."/>
            <person name="Margarido G.R.A."/>
            <person name="Almeida C.A."/>
            <person name="Ferrarezi J.A."/>
            <person name="Labate C.A."/>
        </authorList>
    </citation>
    <scope>NUCLEOTIDE SEQUENCE</scope>
    <source>
        <strain evidence="5">MF-1</strain>
    </source>
</reference>
<dbReference type="Proteomes" id="UP000765509">
    <property type="component" value="Unassembled WGS sequence"/>
</dbReference>
<dbReference type="AlphaFoldDB" id="A0A9Q3BHR0"/>
<organism evidence="5 6">
    <name type="scientific">Austropuccinia psidii MF-1</name>
    <dbReference type="NCBI Taxonomy" id="1389203"/>
    <lineage>
        <taxon>Eukaryota</taxon>
        <taxon>Fungi</taxon>
        <taxon>Dikarya</taxon>
        <taxon>Basidiomycota</taxon>
        <taxon>Pucciniomycotina</taxon>
        <taxon>Pucciniomycetes</taxon>
        <taxon>Pucciniales</taxon>
        <taxon>Sphaerophragmiaceae</taxon>
        <taxon>Austropuccinia</taxon>
    </lineage>
</organism>
<dbReference type="InterPro" id="IPR021109">
    <property type="entry name" value="Peptidase_aspartic_dom_sf"/>
</dbReference>
<proteinExistence type="predicted"/>
<dbReference type="PROSITE" id="PS50158">
    <property type="entry name" value="ZF_CCHC"/>
    <property type="match status" value="1"/>
</dbReference>
<dbReference type="GO" id="GO:0008270">
    <property type="term" value="F:zinc ion binding"/>
    <property type="evidence" value="ECO:0007669"/>
    <property type="project" value="UniProtKB-KW"/>
</dbReference>
<evidence type="ECO:0000313" key="5">
    <source>
        <dbReference type="EMBL" id="MBW0465075.1"/>
    </source>
</evidence>
<keyword evidence="2" id="KW-0862">Zinc</keyword>
<gene>
    <name evidence="5" type="ORF">O181_004790</name>
</gene>
<keyword evidence="1" id="KW-0507">mRNA processing</keyword>
<name>A0A9Q3BHR0_9BASI</name>
<dbReference type="GO" id="GO:0006397">
    <property type="term" value="P:mRNA processing"/>
    <property type="evidence" value="ECO:0007669"/>
    <property type="project" value="UniProtKB-KW"/>
</dbReference>
<feature type="domain" description="CCHC-type" evidence="4">
    <location>
        <begin position="30"/>
        <end position="45"/>
    </location>
</feature>
<evidence type="ECO:0000259" key="4">
    <source>
        <dbReference type="PROSITE" id="PS50158"/>
    </source>
</evidence>
<feature type="compositionally biased region" description="Basic and acidic residues" evidence="3">
    <location>
        <begin position="11"/>
        <end position="20"/>
    </location>
</feature>
<dbReference type="InterPro" id="IPR036875">
    <property type="entry name" value="Znf_CCHC_sf"/>
</dbReference>